<proteinExistence type="predicted"/>
<dbReference type="EMBL" id="OW240923">
    <property type="protein sequence ID" value="CAH2324438.1"/>
    <property type="molecule type" value="Genomic_DNA"/>
</dbReference>
<sequence>ESGATYKEYHTSPYLAVNNLVDDKGIKPLDVCFPDRTHTQLQKLQYNQLTHFLQTGQYPRK</sequence>
<keyword evidence="2" id="KW-1185">Reference proteome</keyword>
<dbReference type="Proteomes" id="UP001295444">
    <property type="component" value="Chromosome 12"/>
</dbReference>
<name>A0AAD1TD30_PELCU</name>
<evidence type="ECO:0000313" key="2">
    <source>
        <dbReference type="Proteomes" id="UP001295444"/>
    </source>
</evidence>
<feature type="non-terminal residue" evidence="1">
    <location>
        <position position="61"/>
    </location>
</feature>
<dbReference type="AlphaFoldDB" id="A0AAD1TD30"/>
<feature type="non-terminal residue" evidence="1">
    <location>
        <position position="1"/>
    </location>
</feature>
<accession>A0AAD1TD30</accession>
<organism evidence="1 2">
    <name type="scientific">Pelobates cultripes</name>
    <name type="common">Western spadefoot toad</name>
    <dbReference type="NCBI Taxonomy" id="61616"/>
    <lineage>
        <taxon>Eukaryota</taxon>
        <taxon>Metazoa</taxon>
        <taxon>Chordata</taxon>
        <taxon>Craniata</taxon>
        <taxon>Vertebrata</taxon>
        <taxon>Euteleostomi</taxon>
        <taxon>Amphibia</taxon>
        <taxon>Batrachia</taxon>
        <taxon>Anura</taxon>
        <taxon>Pelobatoidea</taxon>
        <taxon>Pelobatidae</taxon>
        <taxon>Pelobates</taxon>
    </lineage>
</organism>
<evidence type="ECO:0000313" key="1">
    <source>
        <dbReference type="EMBL" id="CAH2324438.1"/>
    </source>
</evidence>
<protein>
    <submittedName>
        <fullName evidence="1">Uncharacterized protein</fullName>
    </submittedName>
</protein>
<reference evidence="1" key="1">
    <citation type="submission" date="2022-03" db="EMBL/GenBank/DDBJ databases">
        <authorList>
            <person name="Alioto T."/>
            <person name="Alioto T."/>
            <person name="Gomez Garrido J."/>
        </authorList>
    </citation>
    <scope>NUCLEOTIDE SEQUENCE</scope>
</reference>
<gene>
    <name evidence="1" type="ORF">PECUL_23A033212</name>
</gene>